<accession>A0A5J4UTN6</accession>
<keyword evidence="8" id="KW-0067">ATP-binding</keyword>
<dbReference type="InterPro" id="IPR015824">
    <property type="entry name" value="Phosphoglycerate_kinase_N"/>
</dbReference>
<dbReference type="InterPro" id="IPR036043">
    <property type="entry name" value="Phosphoglycerate_kinase_sf"/>
</dbReference>
<dbReference type="GO" id="GO:0006096">
    <property type="term" value="P:glycolytic process"/>
    <property type="evidence" value="ECO:0007669"/>
    <property type="project" value="InterPro"/>
</dbReference>
<protein>
    <recommendedName>
        <fullName evidence="4">phosphoglycerate kinase</fullName>
        <ecNumber evidence="4">2.7.2.3</ecNumber>
    </recommendedName>
</protein>
<dbReference type="GO" id="GO:0004618">
    <property type="term" value="F:phosphoglycerate kinase activity"/>
    <property type="evidence" value="ECO:0007669"/>
    <property type="project" value="UniProtKB-EC"/>
</dbReference>
<keyword evidence="6" id="KW-0547">Nucleotide-binding</keyword>
<comment type="cofactor">
    <cofactor evidence="2">
        <name>Mg(2+)</name>
        <dbReference type="ChEBI" id="CHEBI:18420"/>
    </cofactor>
</comment>
<comment type="caution">
    <text evidence="10">The sequence shown here is derived from an EMBL/GenBank/DDBJ whole genome shotgun (WGS) entry which is preliminary data.</text>
</comment>
<dbReference type="Proteomes" id="UP000324800">
    <property type="component" value="Unassembled WGS sequence"/>
</dbReference>
<evidence type="ECO:0000256" key="6">
    <source>
        <dbReference type="ARBA" id="ARBA00022741"/>
    </source>
</evidence>
<evidence type="ECO:0000256" key="3">
    <source>
        <dbReference type="ARBA" id="ARBA00008982"/>
    </source>
</evidence>
<dbReference type="AlphaFoldDB" id="A0A5J4UTN6"/>
<dbReference type="Pfam" id="PF00162">
    <property type="entry name" value="PGK"/>
    <property type="match status" value="1"/>
</dbReference>
<reference evidence="10 11" key="1">
    <citation type="submission" date="2019-03" db="EMBL/GenBank/DDBJ databases">
        <title>Single cell metagenomics reveals metabolic interactions within the superorganism composed of flagellate Streblomastix strix and complex community of Bacteroidetes bacteria on its surface.</title>
        <authorList>
            <person name="Treitli S.C."/>
            <person name="Kolisko M."/>
            <person name="Husnik F."/>
            <person name="Keeling P."/>
            <person name="Hampl V."/>
        </authorList>
    </citation>
    <scope>NUCLEOTIDE SEQUENCE [LARGE SCALE GENOMIC DNA]</scope>
    <source>
        <strain evidence="10">ST1C</strain>
    </source>
</reference>
<dbReference type="PANTHER" id="PTHR11406:SF23">
    <property type="entry name" value="PHOSPHOGLYCERATE KINASE 1, CHLOROPLASTIC-RELATED"/>
    <property type="match status" value="1"/>
</dbReference>
<evidence type="ECO:0000313" key="10">
    <source>
        <dbReference type="EMBL" id="KAA6373085.1"/>
    </source>
</evidence>
<dbReference type="GO" id="GO:0005524">
    <property type="term" value="F:ATP binding"/>
    <property type="evidence" value="ECO:0007669"/>
    <property type="project" value="UniProtKB-KW"/>
</dbReference>
<evidence type="ECO:0000256" key="4">
    <source>
        <dbReference type="ARBA" id="ARBA00013061"/>
    </source>
</evidence>
<dbReference type="GO" id="GO:0006094">
    <property type="term" value="P:gluconeogenesis"/>
    <property type="evidence" value="ECO:0007669"/>
    <property type="project" value="TreeGrafter"/>
</dbReference>
<evidence type="ECO:0000256" key="9">
    <source>
        <dbReference type="ARBA" id="ARBA00022842"/>
    </source>
</evidence>
<keyword evidence="5" id="KW-0808">Transferase</keyword>
<keyword evidence="9" id="KW-0460">Magnesium</keyword>
<dbReference type="Gene3D" id="3.40.50.1260">
    <property type="entry name" value="Phosphoglycerate kinase, N-terminal domain"/>
    <property type="match status" value="1"/>
</dbReference>
<evidence type="ECO:0000256" key="8">
    <source>
        <dbReference type="ARBA" id="ARBA00022840"/>
    </source>
</evidence>
<dbReference type="InterPro" id="IPR001576">
    <property type="entry name" value="Phosphoglycerate_kinase"/>
</dbReference>
<proteinExistence type="inferred from homology"/>
<comment type="similarity">
    <text evidence="3">Belongs to the phosphoglycerate kinase family.</text>
</comment>
<comment type="catalytic activity">
    <reaction evidence="1">
        <text>(2R)-3-phosphoglycerate + ATP = (2R)-3-phospho-glyceroyl phosphate + ADP</text>
        <dbReference type="Rhea" id="RHEA:14801"/>
        <dbReference type="ChEBI" id="CHEBI:30616"/>
        <dbReference type="ChEBI" id="CHEBI:57604"/>
        <dbReference type="ChEBI" id="CHEBI:58272"/>
        <dbReference type="ChEBI" id="CHEBI:456216"/>
        <dbReference type="EC" id="2.7.2.3"/>
    </reaction>
</comment>
<dbReference type="PANTHER" id="PTHR11406">
    <property type="entry name" value="PHOSPHOGLYCERATE KINASE"/>
    <property type="match status" value="1"/>
</dbReference>
<name>A0A5J4UTN6_9EUKA</name>
<evidence type="ECO:0000256" key="5">
    <source>
        <dbReference type="ARBA" id="ARBA00022679"/>
    </source>
</evidence>
<dbReference type="OrthoDB" id="275353at2759"/>
<evidence type="ECO:0000313" key="11">
    <source>
        <dbReference type="Proteomes" id="UP000324800"/>
    </source>
</evidence>
<sequence>MKVLLTNEHLLGIQGIKIILISHVGSPNGINQSELSLKPVADELQRILGDRAKVKFSTVHLKVAFVVSIAYFFPGESLNVDNLKKEAQILSQAYYTLSRPFVTVLGGVRIIEKIIVMYNLGQVPVQSNFLSF</sequence>
<evidence type="ECO:0000256" key="2">
    <source>
        <dbReference type="ARBA" id="ARBA00001946"/>
    </source>
</evidence>
<keyword evidence="7 10" id="KW-0418">Kinase</keyword>
<dbReference type="EC" id="2.7.2.3" evidence="4"/>
<evidence type="ECO:0000256" key="1">
    <source>
        <dbReference type="ARBA" id="ARBA00000642"/>
    </source>
</evidence>
<dbReference type="GO" id="GO:0005829">
    <property type="term" value="C:cytosol"/>
    <property type="evidence" value="ECO:0007669"/>
    <property type="project" value="TreeGrafter"/>
</dbReference>
<gene>
    <name evidence="10" type="ORF">EZS28_031388</name>
</gene>
<dbReference type="SUPFAM" id="SSF53748">
    <property type="entry name" value="Phosphoglycerate kinase"/>
    <property type="match status" value="1"/>
</dbReference>
<dbReference type="GO" id="GO:0043531">
    <property type="term" value="F:ADP binding"/>
    <property type="evidence" value="ECO:0007669"/>
    <property type="project" value="TreeGrafter"/>
</dbReference>
<evidence type="ECO:0000256" key="7">
    <source>
        <dbReference type="ARBA" id="ARBA00022777"/>
    </source>
</evidence>
<organism evidence="10 11">
    <name type="scientific">Streblomastix strix</name>
    <dbReference type="NCBI Taxonomy" id="222440"/>
    <lineage>
        <taxon>Eukaryota</taxon>
        <taxon>Metamonada</taxon>
        <taxon>Preaxostyla</taxon>
        <taxon>Oxymonadida</taxon>
        <taxon>Streblomastigidae</taxon>
        <taxon>Streblomastix</taxon>
    </lineage>
</organism>
<dbReference type="EMBL" id="SNRW01013038">
    <property type="protein sequence ID" value="KAA6373085.1"/>
    <property type="molecule type" value="Genomic_DNA"/>
</dbReference>